<organism evidence="2 4">
    <name type="scientific">Planoprotostelium fungivorum</name>
    <dbReference type="NCBI Taxonomy" id="1890364"/>
    <lineage>
        <taxon>Eukaryota</taxon>
        <taxon>Amoebozoa</taxon>
        <taxon>Evosea</taxon>
        <taxon>Variosea</taxon>
        <taxon>Cavosteliida</taxon>
        <taxon>Cavosteliaceae</taxon>
        <taxon>Planoprotostelium</taxon>
    </lineage>
</organism>
<feature type="compositionally biased region" description="Basic and acidic residues" evidence="1">
    <location>
        <begin position="105"/>
        <end position="128"/>
    </location>
</feature>
<dbReference type="Proteomes" id="UP000241769">
    <property type="component" value="Unassembled WGS sequence"/>
</dbReference>
<evidence type="ECO:0000313" key="4">
    <source>
        <dbReference type="Proteomes" id="UP000241769"/>
    </source>
</evidence>
<dbReference type="PANTHER" id="PTHR38789:SF1">
    <property type="entry name" value="GLUCOSE-REPRESSIBLE GENE PROTEIN-RELATED"/>
    <property type="match status" value="1"/>
</dbReference>
<dbReference type="EMBL" id="MDYQ01000232">
    <property type="protein sequence ID" value="PRP78276.1"/>
    <property type="molecule type" value="Genomic_DNA"/>
</dbReference>
<gene>
    <name evidence="3" type="ORF">PROFUN_09187</name>
    <name evidence="2" type="ORF">PROFUN_13907</name>
</gene>
<accession>A0A2P6N2T8</accession>
<sequence>MPSIPHTASLGVPTGSVIPLTLKRRATRLLESERFLLLRRLPSAPSHHHNINTHKKQMETIKNAANYVAESVQGAAATTSKEANKEVAKDSDQSIGTRLNAGVDALKDKSSETSHDAKAEAYKQKATH</sequence>
<dbReference type="EMBL" id="MDYQ01000082">
    <property type="protein sequence ID" value="PRP83414.1"/>
    <property type="molecule type" value="Genomic_DNA"/>
</dbReference>
<feature type="region of interest" description="Disordered" evidence="1">
    <location>
        <begin position="73"/>
        <end position="128"/>
    </location>
</feature>
<proteinExistence type="predicted"/>
<dbReference type="OrthoDB" id="10039103at2759"/>
<evidence type="ECO:0008006" key="5">
    <source>
        <dbReference type="Google" id="ProtNLM"/>
    </source>
</evidence>
<evidence type="ECO:0000256" key="1">
    <source>
        <dbReference type="SAM" id="MobiDB-lite"/>
    </source>
</evidence>
<evidence type="ECO:0000313" key="2">
    <source>
        <dbReference type="EMBL" id="PRP78276.1"/>
    </source>
</evidence>
<evidence type="ECO:0000313" key="3">
    <source>
        <dbReference type="EMBL" id="PRP83414.1"/>
    </source>
</evidence>
<name>A0A2P6N2T8_9EUKA</name>
<dbReference type="InterPro" id="IPR020100">
    <property type="entry name" value="Glc-repressible_Grg1"/>
</dbReference>
<dbReference type="AlphaFoldDB" id="A0A2P6N2T8"/>
<keyword evidence="4" id="KW-1185">Reference proteome</keyword>
<dbReference type="Pfam" id="PF11034">
    <property type="entry name" value="Grg1"/>
    <property type="match status" value="1"/>
</dbReference>
<dbReference type="InParanoid" id="A0A2P6N2T8"/>
<protein>
    <recommendedName>
        <fullName evidence="5">Glucose-repressible protein</fullName>
    </recommendedName>
</protein>
<dbReference type="PANTHER" id="PTHR38789">
    <property type="entry name" value="REPRESSIBLE PROTEIN GRG1, PUTATIVE (AFU_ORTHOLOGUE AFUA_5G14210)-RELATED"/>
    <property type="match status" value="1"/>
</dbReference>
<feature type="compositionally biased region" description="Basic and acidic residues" evidence="1">
    <location>
        <begin position="82"/>
        <end position="92"/>
    </location>
</feature>
<comment type="caution">
    <text evidence="2">The sequence shown here is derived from an EMBL/GenBank/DDBJ whole genome shotgun (WGS) entry which is preliminary data.</text>
</comment>
<reference evidence="2 4" key="1">
    <citation type="journal article" date="2018" name="Genome Biol. Evol.">
        <title>Multiple Roots of Fruiting Body Formation in Amoebozoa.</title>
        <authorList>
            <person name="Hillmann F."/>
            <person name="Forbes G."/>
            <person name="Novohradska S."/>
            <person name="Ferling I."/>
            <person name="Riege K."/>
            <person name="Groth M."/>
            <person name="Westermann M."/>
            <person name="Marz M."/>
            <person name="Spaller T."/>
            <person name="Winckler T."/>
            <person name="Schaap P."/>
            <person name="Glockner G."/>
        </authorList>
    </citation>
    <scope>NUCLEOTIDE SEQUENCE [LARGE SCALE GENOMIC DNA]</scope>
    <source>
        <strain evidence="2 4">Jena</strain>
    </source>
</reference>